<feature type="domain" description="Integrase catalytic" evidence="8">
    <location>
        <begin position="483"/>
        <end position="610"/>
    </location>
</feature>
<dbReference type="InterPro" id="IPR036397">
    <property type="entry name" value="RNaseH_sf"/>
</dbReference>
<keyword evidence="2" id="KW-0548">Nucleotidyltransferase</keyword>
<feature type="region of interest" description="Disordered" evidence="7">
    <location>
        <begin position="193"/>
        <end position="277"/>
    </location>
</feature>
<dbReference type="GO" id="GO:0006508">
    <property type="term" value="P:proteolysis"/>
    <property type="evidence" value="ECO:0007669"/>
    <property type="project" value="InterPro"/>
</dbReference>
<evidence type="ECO:0000259" key="8">
    <source>
        <dbReference type="PROSITE" id="PS50994"/>
    </source>
</evidence>
<proteinExistence type="predicted"/>
<evidence type="ECO:0000256" key="4">
    <source>
        <dbReference type="ARBA" id="ARBA00022759"/>
    </source>
</evidence>
<organism evidence="9 10">
    <name type="scientific">Rubus argutus</name>
    <name type="common">Southern blackberry</name>
    <dbReference type="NCBI Taxonomy" id="59490"/>
    <lineage>
        <taxon>Eukaryota</taxon>
        <taxon>Viridiplantae</taxon>
        <taxon>Streptophyta</taxon>
        <taxon>Embryophyta</taxon>
        <taxon>Tracheophyta</taxon>
        <taxon>Spermatophyta</taxon>
        <taxon>Magnoliopsida</taxon>
        <taxon>eudicotyledons</taxon>
        <taxon>Gunneridae</taxon>
        <taxon>Pentapetalae</taxon>
        <taxon>rosids</taxon>
        <taxon>fabids</taxon>
        <taxon>Rosales</taxon>
        <taxon>Rosaceae</taxon>
        <taxon>Rosoideae</taxon>
        <taxon>Rosoideae incertae sedis</taxon>
        <taxon>Rubus</taxon>
    </lineage>
</organism>
<dbReference type="GO" id="GO:0003676">
    <property type="term" value="F:nucleic acid binding"/>
    <property type="evidence" value="ECO:0007669"/>
    <property type="project" value="InterPro"/>
</dbReference>
<evidence type="ECO:0000256" key="3">
    <source>
        <dbReference type="ARBA" id="ARBA00022722"/>
    </source>
</evidence>
<keyword evidence="4" id="KW-0255">Endonuclease</keyword>
<keyword evidence="5" id="KW-0378">Hydrolase</keyword>
<accession>A0AAW1YRU3</accession>
<evidence type="ECO:0000313" key="9">
    <source>
        <dbReference type="EMBL" id="KAK9951190.1"/>
    </source>
</evidence>
<evidence type="ECO:0000256" key="7">
    <source>
        <dbReference type="SAM" id="MobiDB-lite"/>
    </source>
</evidence>
<dbReference type="Pfam" id="PF00665">
    <property type="entry name" value="rve"/>
    <property type="match status" value="1"/>
</dbReference>
<keyword evidence="1" id="KW-0808">Transferase</keyword>
<dbReference type="GO" id="GO:0003964">
    <property type="term" value="F:RNA-directed DNA polymerase activity"/>
    <property type="evidence" value="ECO:0007669"/>
    <property type="project" value="UniProtKB-KW"/>
</dbReference>
<evidence type="ECO:0000256" key="5">
    <source>
        <dbReference type="ARBA" id="ARBA00022801"/>
    </source>
</evidence>
<dbReference type="EMBL" id="JBEDUW010000001">
    <property type="protein sequence ID" value="KAK9951190.1"/>
    <property type="molecule type" value="Genomic_DNA"/>
</dbReference>
<dbReference type="AlphaFoldDB" id="A0AAW1YRU3"/>
<name>A0AAW1YRU3_RUBAR</name>
<sequence length="610" mass="69531">MSIKLDFPLLDVAGKNYLDWSQDIQNHLDAQGLLDVIYEEDNREIPVTREMNAKAMILFRRHMSDSMKSEFVAVSSPKELWDSVKDRFDHQKTIWLPEARHDWLNLRFQDFKSVTEYNAEVCRIRALLQYCGEQLTDNDLLEKTYTTFPSSDNLLQKQYRQSKIIKFSELITQLLLDEKNSLILMRNNNSRPIGAKAIPLPEANAARGPNPRFENRDKGQSSLQSRNSCKSRRTKRGLDSRPNRGPLAPRQPRQPRERNNNRASRRQARDNAPKPNLCYRCGGITSGEVDCLADSGTTHTILRDQKYFINFTPKVTSVTTISGPSTLIEGFGKAQFALSNGTPMTISEALYSPRSSRTLLSFKDIRENEYHVETAHENGVDYLYMTSTKYGQKRILEKLRCLSSGLYVTTIHLVENNLIIRRAPIDESTYMLWHDRLGHPGRNTMLRTMNASHGHPLGGKNFVINPKSPCQACSIGKTNLKPIHVKPTKLVSKFLERIQGDICGPIQPACGPFKYFMVLVDASTRWSQVCLLSTRNAAFPKLLAQIIKLRAHHLDYPIKSIRLDNAAEFTSKTFDDYCMTLGIEVEHPVAYVHIQNGLAEAFIKRLQMIA</sequence>
<dbReference type="Gene3D" id="3.30.420.10">
    <property type="entry name" value="Ribonuclease H-like superfamily/Ribonuclease H"/>
    <property type="match status" value="1"/>
</dbReference>
<reference evidence="9 10" key="1">
    <citation type="journal article" date="2023" name="G3 (Bethesda)">
        <title>A chromosome-length genome assembly and annotation of blackberry (Rubus argutus, cv. 'Hillquist').</title>
        <authorList>
            <person name="Bruna T."/>
            <person name="Aryal R."/>
            <person name="Dudchenko O."/>
            <person name="Sargent D.J."/>
            <person name="Mead D."/>
            <person name="Buti M."/>
            <person name="Cavallini A."/>
            <person name="Hytonen T."/>
            <person name="Andres J."/>
            <person name="Pham M."/>
            <person name="Weisz D."/>
            <person name="Mascagni F."/>
            <person name="Usai G."/>
            <person name="Natali L."/>
            <person name="Bassil N."/>
            <person name="Fernandez G.E."/>
            <person name="Lomsadze A."/>
            <person name="Armour M."/>
            <person name="Olukolu B."/>
            <person name="Poorten T."/>
            <person name="Britton C."/>
            <person name="Davik J."/>
            <person name="Ashrafi H."/>
            <person name="Aiden E.L."/>
            <person name="Borodovsky M."/>
            <person name="Worthington M."/>
        </authorList>
    </citation>
    <scope>NUCLEOTIDE SEQUENCE [LARGE SCALE GENOMIC DNA]</scope>
    <source>
        <strain evidence="9">PI 553951</strain>
    </source>
</reference>
<keyword evidence="6" id="KW-0695">RNA-directed DNA polymerase</keyword>
<dbReference type="PANTHER" id="PTHR33325">
    <property type="entry name" value="ZINC FINGER, CCHC-TYPE-RELATED"/>
    <property type="match status" value="1"/>
</dbReference>
<dbReference type="PROSITE" id="PS00141">
    <property type="entry name" value="ASP_PROTEASE"/>
    <property type="match status" value="1"/>
</dbReference>
<dbReference type="InterPro" id="IPR054722">
    <property type="entry name" value="PolX-like_BBD"/>
</dbReference>
<evidence type="ECO:0000256" key="2">
    <source>
        <dbReference type="ARBA" id="ARBA00022695"/>
    </source>
</evidence>
<evidence type="ECO:0000313" key="10">
    <source>
        <dbReference type="Proteomes" id="UP001457282"/>
    </source>
</evidence>
<dbReference type="Pfam" id="PF22936">
    <property type="entry name" value="Pol_BBD"/>
    <property type="match status" value="1"/>
</dbReference>
<evidence type="ECO:0000256" key="6">
    <source>
        <dbReference type="ARBA" id="ARBA00022918"/>
    </source>
</evidence>
<dbReference type="InterPro" id="IPR012337">
    <property type="entry name" value="RNaseH-like_sf"/>
</dbReference>
<dbReference type="InterPro" id="IPR001969">
    <property type="entry name" value="Aspartic_peptidase_AS"/>
</dbReference>
<dbReference type="GO" id="GO:0015074">
    <property type="term" value="P:DNA integration"/>
    <property type="evidence" value="ECO:0007669"/>
    <property type="project" value="InterPro"/>
</dbReference>
<gene>
    <name evidence="9" type="ORF">M0R45_006647</name>
</gene>
<protein>
    <recommendedName>
        <fullName evidence="8">Integrase catalytic domain-containing protein</fullName>
    </recommendedName>
</protein>
<dbReference type="SUPFAM" id="SSF53098">
    <property type="entry name" value="Ribonuclease H-like"/>
    <property type="match status" value="1"/>
</dbReference>
<dbReference type="PANTHER" id="PTHR33325:SF11">
    <property type="entry name" value="COLD SHOCK DOMAIN-CONTAINING PROTEIN 4-LIKE"/>
    <property type="match status" value="1"/>
</dbReference>
<dbReference type="GO" id="GO:0004519">
    <property type="term" value="F:endonuclease activity"/>
    <property type="evidence" value="ECO:0007669"/>
    <property type="project" value="UniProtKB-KW"/>
</dbReference>
<dbReference type="Pfam" id="PF13976">
    <property type="entry name" value="gag_pre-integrs"/>
    <property type="match status" value="1"/>
</dbReference>
<dbReference type="GO" id="GO:0004190">
    <property type="term" value="F:aspartic-type endopeptidase activity"/>
    <property type="evidence" value="ECO:0007669"/>
    <property type="project" value="InterPro"/>
</dbReference>
<dbReference type="InterPro" id="IPR001584">
    <property type="entry name" value="Integrase_cat-core"/>
</dbReference>
<evidence type="ECO:0000256" key="1">
    <source>
        <dbReference type="ARBA" id="ARBA00022679"/>
    </source>
</evidence>
<dbReference type="Proteomes" id="UP001457282">
    <property type="component" value="Unassembled WGS sequence"/>
</dbReference>
<dbReference type="InterPro" id="IPR025724">
    <property type="entry name" value="GAG-pre-integrase_dom"/>
</dbReference>
<dbReference type="Pfam" id="PF14223">
    <property type="entry name" value="Retrotran_gag_2"/>
    <property type="match status" value="1"/>
</dbReference>
<dbReference type="PROSITE" id="PS50994">
    <property type="entry name" value="INTEGRASE"/>
    <property type="match status" value="1"/>
</dbReference>
<keyword evidence="10" id="KW-1185">Reference proteome</keyword>
<comment type="caution">
    <text evidence="9">The sequence shown here is derived from an EMBL/GenBank/DDBJ whole genome shotgun (WGS) entry which is preliminary data.</text>
</comment>
<keyword evidence="3" id="KW-0540">Nuclease</keyword>